<keyword evidence="3" id="KW-1003">Cell membrane</keyword>
<dbReference type="InterPro" id="IPR035906">
    <property type="entry name" value="MetI-like_sf"/>
</dbReference>
<gene>
    <name evidence="10" type="ordered locus">AZC_2455</name>
</gene>
<dbReference type="GO" id="GO:0005886">
    <property type="term" value="C:plasma membrane"/>
    <property type="evidence" value="ECO:0007669"/>
    <property type="project" value="UniProtKB-SubCell"/>
</dbReference>
<keyword evidence="6 8" id="KW-1133">Transmembrane helix</keyword>
<keyword evidence="5 8" id="KW-0812">Transmembrane</keyword>
<dbReference type="SUPFAM" id="SSF161098">
    <property type="entry name" value="MetI-like"/>
    <property type="match status" value="1"/>
</dbReference>
<keyword evidence="11" id="KW-1185">Reference proteome</keyword>
<evidence type="ECO:0000256" key="8">
    <source>
        <dbReference type="RuleBase" id="RU363032"/>
    </source>
</evidence>
<evidence type="ECO:0000256" key="3">
    <source>
        <dbReference type="ARBA" id="ARBA00022475"/>
    </source>
</evidence>
<organism evidence="10 11">
    <name type="scientific">Azorhizobium caulinodans (strain ATCC 43989 / DSM 5975 / JCM 20966 / LMG 6465 / NBRC 14845 / NCIMB 13405 / ORS 571)</name>
    <dbReference type="NCBI Taxonomy" id="438753"/>
    <lineage>
        <taxon>Bacteria</taxon>
        <taxon>Pseudomonadati</taxon>
        <taxon>Pseudomonadota</taxon>
        <taxon>Alphaproteobacteria</taxon>
        <taxon>Hyphomicrobiales</taxon>
        <taxon>Xanthobacteraceae</taxon>
        <taxon>Azorhizobium</taxon>
    </lineage>
</organism>
<comment type="subcellular location">
    <subcellularLocation>
        <location evidence="1">Cell inner membrane</location>
        <topology evidence="1">Multi-pass membrane protein</topology>
    </subcellularLocation>
    <subcellularLocation>
        <location evidence="8">Cell membrane</location>
        <topology evidence="8">Multi-pass membrane protein</topology>
    </subcellularLocation>
</comment>
<evidence type="ECO:0000256" key="1">
    <source>
        <dbReference type="ARBA" id="ARBA00004429"/>
    </source>
</evidence>
<dbReference type="PROSITE" id="PS50928">
    <property type="entry name" value="ABC_TM1"/>
    <property type="match status" value="1"/>
</dbReference>
<evidence type="ECO:0000259" key="9">
    <source>
        <dbReference type="PROSITE" id="PS50928"/>
    </source>
</evidence>
<dbReference type="STRING" id="438753.AZC_2455"/>
<proteinExistence type="inferred from homology"/>
<evidence type="ECO:0000256" key="7">
    <source>
        <dbReference type="ARBA" id="ARBA00023136"/>
    </source>
</evidence>
<reference evidence="10 11" key="6">
    <citation type="journal article" date="2011" name="Appl. Environ. Microbiol.">
        <title>Involvement of the azorhizobial chromosome partition gene (parA) in the onset of bacteroid differentiation during Sesbania rostrata stem nodule development.</title>
        <authorList>
            <person name="Liu CT."/>
            <person name="Lee KB."/>
            <person name="Wang YS."/>
            <person name="Peng MH."/>
            <person name="Lee KT."/>
            <person name="Suzuki S."/>
            <person name="Suzuki T."/>
            <person name="Oyaizu H."/>
        </authorList>
    </citation>
    <scope>NUCLEOTIDE SEQUENCE [LARGE SCALE GENOMIC DNA]</scope>
    <source>
        <strain evidence="11">ATCC 43989 / DSM 5975 / JCM 20966 / LMG 6465 / NBRC 14845 / NCIMB 13405 / ORS 571</strain>
    </source>
</reference>
<feature type="transmembrane region" description="Helical" evidence="8">
    <location>
        <begin position="65"/>
        <end position="89"/>
    </location>
</feature>
<reference evidence="10 11" key="1">
    <citation type="journal article" date="2007" name="Appl. Environ. Microbiol.">
        <title>Rhizobial factors required for stem nodule maturation and maintenance in Sesbania rostrata-Azorhizobium caulinodans ORS571 symbiosis.</title>
        <authorList>
            <person name="Suzuki S."/>
            <person name="Aono T."/>
            <person name="Lee KB."/>
            <person name="Suzuki T."/>
            <person name="Liu CT."/>
            <person name="Miwa H."/>
            <person name="Wakao S."/>
            <person name="Iki T."/>
            <person name="Oyaizu H."/>
        </authorList>
    </citation>
    <scope>NUCLEOTIDE SEQUENCE [LARGE SCALE GENOMIC DNA]</scope>
    <source>
        <strain evidence="11">ATCC 43989 / DSM 5975 / JCM 20966 / LMG 6465 / NBRC 14845 / NCIMB 13405 / ORS 571</strain>
    </source>
</reference>
<dbReference type="Gene3D" id="1.10.3720.10">
    <property type="entry name" value="MetI-like"/>
    <property type="match status" value="1"/>
</dbReference>
<dbReference type="PANTHER" id="PTHR43357">
    <property type="entry name" value="INNER MEMBRANE ABC TRANSPORTER PERMEASE PROTEIN YDCV"/>
    <property type="match status" value="1"/>
</dbReference>
<feature type="transmembrane region" description="Helical" evidence="8">
    <location>
        <begin position="134"/>
        <end position="157"/>
    </location>
</feature>
<name>A8IA25_AZOC5</name>
<evidence type="ECO:0000313" key="11">
    <source>
        <dbReference type="Proteomes" id="UP000000270"/>
    </source>
</evidence>
<dbReference type="eggNOG" id="COG1177">
    <property type="taxonomic scope" value="Bacteria"/>
</dbReference>
<evidence type="ECO:0000256" key="6">
    <source>
        <dbReference type="ARBA" id="ARBA00022989"/>
    </source>
</evidence>
<dbReference type="Proteomes" id="UP000000270">
    <property type="component" value="Chromosome"/>
</dbReference>
<dbReference type="EMBL" id="AP009384">
    <property type="protein sequence ID" value="BAF88453.1"/>
    <property type="molecule type" value="Genomic_DNA"/>
</dbReference>
<evidence type="ECO:0000256" key="2">
    <source>
        <dbReference type="ARBA" id="ARBA00022448"/>
    </source>
</evidence>
<evidence type="ECO:0000256" key="4">
    <source>
        <dbReference type="ARBA" id="ARBA00022519"/>
    </source>
</evidence>
<dbReference type="KEGG" id="azc:AZC_2455"/>
<dbReference type="InterPro" id="IPR000515">
    <property type="entry name" value="MetI-like"/>
</dbReference>
<dbReference type="AlphaFoldDB" id="A8IA25"/>
<evidence type="ECO:0000256" key="5">
    <source>
        <dbReference type="ARBA" id="ARBA00022692"/>
    </source>
</evidence>
<feature type="domain" description="ABC transmembrane type-1" evidence="9">
    <location>
        <begin position="66"/>
        <end position="254"/>
    </location>
</feature>
<reference evidence="11" key="2">
    <citation type="submission" date="2007-04" db="EMBL/GenBank/DDBJ databases">
        <title>Complete genome sequence of the nitrogen-fixing bacterium Azorhizobium caulinodans ORS571.</title>
        <authorList>
            <person name="Lee K.B."/>
            <person name="Backer P.D."/>
            <person name="Aono T."/>
            <person name="Liu C.T."/>
            <person name="Suzuki S."/>
            <person name="Suzuki T."/>
            <person name="Kaneko T."/>
            <person name="Yamada M."/>
            <person name="Tabata S."/>
            <person name="Kupfer D.M."/>
            <person name="Najar F.Z."/>
            <person name="Wiley G.B."/>
            <person name="Roe B."/>
            <person name="Binnewies T."/>
            <person name="Ussery D."/>
            <person name="Vereecke D."/>
            <person name="Gevers D."/>
            <person name="Holsters M."/>
            <person name="Oyaizu H."/>
        </authorList>
    </citation>
    <scope>NUCLEOTIDE SEQUENCE [LARGE SCALE GENOMIC DNA]</scope>
    <source>
        <strain evidence="11">ATCC 43989 / DSM 5975 / JCM 20966 / LMG 6465 / NBRC 14845 / NCIMB 13405 / ORS 571</strain>
    </source>
</reference>
<keyword evidence="2 8" id="KW-0813">Transport</keyword>
<feature type="transmembrane region" description="Helical" evidence="8">
    <location>
        <begin position="191"/>
        <end position="213"/>
    </location>
</feature>
<accession>A8IA25</accession>
<keyword evidence="4" id="KW-0997">Cell inner membrane</keyword>
<evidence type="ECO:0000313" key="10">
    <source>
        <dbReference type="EMBL" id="BAF88453.1"/>
    </source>
</evidence>
<dbReference type="RefSeq" id="WP_012170981.1">
    <property type="nucleotide sequence ID" value="NC_009937.1"/>
</dbReference>
<protein>
    <submittedName>
        <fullName evidence="10">Polyamine ABC transporter permease protein</fullName>
    </submittedName>
</protein>
<reference evidence="10 11" key="3">
    <citation type="journal article" date="2008" name="BMC Genomics">
        <title>The genome of the versatile nitrogen fixer Azorhizobium caulinodans ORS571.</title>
        <authorList>
            <person name="Lee KB."/>
            <person name="Backer P.D."/>
            <person name="Aono T."/>
            <person name="Liu CT."/>
            <person name="Suzuki S."/>
            <person name="Suzuki T."/>
            <person name="Kaneko T."/>
            <person name="Yamada M."/>
            <person name="Tabata S."/>
            <person name="Kupfer D.M."/>
            <person name="Najar F.Z."/>
            <person name="Wiley G.B."/>
            <person name="Roe B."/>
            <person name="Binnewies T.T."/>
            <person name="Ussery D.W."/>
            <person name="D'Haeze W."/>
            <person name="Herder J.D."/>
            <person name="Gevers D."/>
            <person name="Vereecke D."/>
            <person name="Holsters M."/>
            <person name="Oyaizu H."/>
        </authorList>
    </citation>
    <scope>NUCLEOTIDE SEQUENCE [LARGE SCALE GENOMIC DNA]</scope>
    <source>
        <strain evidence="11">ATCC 43989 / DSM 5975 / JCM 20966 / LMG 6465 / NBRC 14845 / NCIMB 13405 / ORS 571</strain>
    </source>
</reference>
<dbReference type="HOGENOM" id="CLU_016047_3_1_5"/>
<keyword evidence="7 8" id="KW-0472">Membrane</keyword>
<dbReference type="GO" id="GO:0055085">
    <property type="term" value="P:transmembrane transport"/>
    <property type="evidence" value="ECO:0007669"/>
    <property type="project" value="InterPro"/>
</dbReference>
<dbReference type="Pfam" id="PF00528">
    <property type="entry name" value="BPD_transp_1"/>
    <property type="match status" value="1"/>
</dbReference>
<feature type="transmembrane region" description="Helical" evidence="8">
    <location>
        <begin position="233"/>
        <end position="255"/>
    </location>
</feature>
<feature type="transmembrane region" description="Helical" evidence="8">
    <location>
        <begin position="101"/>
        <end position="122"/>
    </location>
</feature>
<feature type="transmembrane region" description="Helical" evidence="8">
    <location>
        <begin position="7"/>
        <end position="32"/>
    </location>
</feature>
<comment type="similarity">
    <text evidence="8">Belongs to the binding-protein-dependent transport system permease family.</text>
</comment>
<dbReference type="CDD" id="cd06261">
    <property type="entry name" value="TM_PBP2"/>
    <property type="match status" value="1"/>
</dbReference>
<dbReference type="PANTHER" id="PTHR43357:SF4">
    <property type="entry name" value="INNER MEMBRANE ABC TRANSPORTER PERMEASE PROTEIN YDCV"/>
    <property type="match status" value="1"/>
</dbReference>
<sequence>MTDAKRPLGLLVSIVAVAVMIFLILPQVILLIQSFTAEDYLSFPPKAYGLRWYGFIFQDDTWRKALGTSLIVAGVVTPLALLFGTAAALGLDRGPLITRKALRTLLVSPMVLPHVVLGMAIYRVFLPLRFDDTLMGFIAAHLVLCIPYVIVTVGASLQAFDRSLEQAAASLGAPLPVALWRVTLPIIRPGLIGGAVFAFITSFDEFIVTYFLASRMTTAPIQIFSSLSYQLEPSIAAVSGLTLVVTAALSGLLILRGGVAGKGGGFAA</sequence>
<reference evidence="10 11" key="5">
    <citation type="journal article" date="2010" name="Appl. Environ. Microbiol.">
        <title>phrR-like gene praR of Azorhizobium caulinodans ORS571 is essential for symbiosis with Sesbania rostrata and is involved in expression of reb genes.</title>
        <authorList>
            <person name="Akiba N."/>
            <person name="Aono T."/>
            <person name="Toyazaki H."/>
            <person name="Sato S."/>
            <person name="Oyaizu H."/>
        </authorList>
    </citation>
    <scope>NUCLEOTIDE SEQUENCE [LARGE SCALE GENOMIC DNA]</scope>
    <source>
        <strain evidence="11">ATCC 43989 / DSM 5975 / JCM 20966 / LMG 6465 / NBRC 14845 / NCIMB 13405 / ORS 571</strain>
    </source>
</reference>
<reference evidence="10 11" key="4">
    <citation type="journal article" date="2009" name="Appl. Environ. Microbiol.">
        <title>Comparative genome-wide transcriptional profiling of Azorhizobium caulinodans ORS571 grown under free-living and symbiotic conditions.</title>
        <authorList>
            <person name="Tsukada S."/>
            <person name="Aono T."/>
            <person name="Akiba N."/>
            <person name="Lee KB."/>
            <person name="Liu CT."/>
            <person name="Toyazaki H."/>
            <person name="Oyaizu H."/>
        </authorList>
    </citation>
    <scope>NUCLEOTIDE SEQUENCE [LARGE SCALE GENOMIC DNA]</scope>
    <source>
        <strain evidence="11">ATCC 43989 / DSM 5975 / JCM 20966 / LMG 6465 / NBRC 14845 / NCIMB 13405 / ORS 571</strain>
    </source>
</reference>